<dbReference type="PANTHER" id="PTHR24303">
    <property type="entry name" value="HEME-BINDING MONOOXYGENASE FAMILY"/>
    <property type="match status" value="1"/>
</dbReference>
<keyword evidence="5 7" id="KW-0408">Iron</keyword>
<protein>
    <submittedName>
        <fullName evidence="9">Cytochrome P450</fullName>
    </submittedName>
</protein>
<dbReference type="InterPro" id="IPR002403">
    <property type="entry name" value="Cyt_P450_E_grp-IV"/>
</dbReference>
<evidence type="ECO:0000256" key="2">
    <source>
        <dbReference type="ARBA" id="ARBA00010617"/>
    </source>
</evidence>
<evidence type="ECO:0000256" key="6">
    <source>
        <dbReference type="ARBA" id="ARBA00023033"/>
    </source>
</evidence>
<dbReference type="OrthoDB" id="1470350at2759"/>
<evidence type="ECO:0000256" key="8">
    <source>
        <dbReference type="RuleBase" id="RU000461"/>
    </source>
</evidence>
<dbReference type="GeneID" id="43657853"/>
<accession>A0A5N6ZPP6</accession>
<evidence type="ECO:0000256" key="3">
    <source>
        <dbReference type="ARBA" id="ARBA00022723"/>
    </source>
</evidence>
<name>A0A5N6ZPP6_9EURO</name>
<dbReference type="Pfam" id="PF00067">
    <property type="entry name" value="p450"/>
    <property type="match status" value="1"/>
</dbReference>
<keyword evidence="3 7" id="KW-0479">Metal-binding</keyword>
<dbReference type="GO" id="GO:0004497">
    <property type="term" value="F:monooxygenase activity"/>
    <property type="evidence" value="ECO:0007669"/>
    <property type="project" value="UniProtKB-KW"/>
</dbReference>
<dbReference type="GO" id="GO:0016705">
    <property type="term" value="F:oxidoreductase activity, acting on paired donors, with incorporation or reduction of molecular oxygen"/>
    <property type="evidence" value="ECO:0007669"/>
    <property type="project" value="InterPro"/>
</dbReference>
<dbReference type="RefSeq" id="XP_031922673.1">
    <property type="nucleotide sequence ID" value="XM_032073407.1"/>
</dbReference>
<dbReference type="EMBL" id="ML737817">
    <property type="protein sequence ID" value="KAE8359592.1"/>
    <property type="molecule type" value="Genomic_DNA"/>
</dbReference>
<feature type="binding site" description="axial binding residue" evidence="7">
    <location>
        <position position="109"/>
    </location>
    <ligand>
        <name>heme</name>
        <dbReference type="ChEBI" id="CHEBI:30413"/>
    </ligand>
    <ligandPart>
        <name>Fe</name>
        <dbReference type="ChEBI" id="CHEBI:18248"/>
    </ligandPart>
</feature>
<dbReference type="AlphaFoldDB" id="A0A5N6ZPP6"/>
<proteinExistence type="inferred from homology"/>
<dbReference type="PRINTS" id="PR00465">
    <property type="entry name" value="EP450IV"/>
</dbReference>
<reference evidence="9 10" key="1">
    <citation type="submission" date="2019-04" db="EMBL/GenBank/DDBJ databases">
        <title>Friends and foes A comparative genomics studyof 23 Aspergillus species from section Flavi.</title>
        <authorList>
            <consortium name="DOE Joint Genome Institute"/>
            <person name="Kjaerbolling I."/>
            <person name="Vesth T."/>
            <person name="Frisvad J.C."/>
            <person name="Nybo J.L."/>
            <person name="Theobald S."/>
            <person name="Kildgaard S."/>
            <person name="Isbrandt T."/>
            <person name="Kuo A."/>
            <person name="Sato A."/>
            <person name="Lyhne E.K."/>
            <person name="Kogle M.E."/>
            <person name="Wiebenga A."/>
            <person name="Kun R.S."/>
            <person name="Lubbers R.J."/>
            <person name="Makela M.R."/>
            <person name="Barry K."/>
            <person name="Chovatia M."/>
            <person name="Clum A."/>
            <person name="Daum C."/>
            <person name="Haridas S."/>
            <person name="He G."/>
            <person name="LaButti K."/>
            <person name="Lipzen A."/>
            <person name="Mondo S."/>
            <person name="Riley R."/>
            <person name="Salamov A."/>
            <person name="Simmons B.A."/>
            <person name="Magnuson J.K."/>
            <person name="Henrissat B."/>
            <person name="Mortensen U.H."/>
            <person name="Larsen T.O."/>
            <person name="Devries R.P."/>
            <person name="Grigoriev I.V."/>
            <person name="Machida M."/>
            <person name="Baker S.E."/>
            <person name="Andersen M.R."/>
        </authorList>
    </citation>
    <scope>NUCLEOTIDE SEQUENCE [LARGE SCALE GENOMIC DNA]</scope>
    <source>
        <strain evidence="9 10">CBS 763.97</strain>
    </source>
</reference>
<keyword evidence="6 8" id="KW-0503">Monooxygenase</keyword>
<dbReference type="InterPro" id="IPR017972">
    <property type="entry name" value="Cyt_P450_CS"/>
</dbReference>
<dbReference type="InterPro" id="IPR036396">
    <property type="entry name" value="Cyt_P450_sf"/>
</dbReference>
<comment type="similarity">
    <text evidence="2 8">Belongs to the cytochrome P450 family.</text>
</comment>
<evidence type="ECO:0000256" key="4">
    <source>
        <dbReference type="ARBA" id="ARBA00023002"/>
    </source>
</evidence>
<sequence length="170" mass="18634">MSASNHAQESLSALSMRLGQNPLLEALYNETQRLTINSGSARTVEQDVTINGRTFKAGAHLLIPYRQLAMSHPLLAHDWDGFQPDRFLSNPTLAHSKSFLPFGAGKHKCVGRFLTKRLALTFTALVVHRFTVRPLDEVPAIEFTPVTSGPGGPVEGSDMQLVISQRDVLS</sequence>
<dbReference type="PANTHER" id="PTHR24303:SF31">
    <property type="entry name" value="CYTOCHROME P450 307A1-RELATED"/>
    <property type="match status" value="1"/>
</dbReference>
<evidence type="ECO:0000313" key="10">
    <source>
        <dbReference type="Proteomes" id="UP000326268"/>
    </source>
</evidence>
<keyword evidence="4 8" id="KW-0560">Oxidoreductase</keyword>
<gene>
    <name evidence="9" type="ORF">BDV27DRAFT_162506</name>
</gene>
<dbReference type="Gene3D" id="1.10.630.10">
    <property type="entry name" value="Cytochrome P450"/>
    <property type="match status" value="1"/>
</dbReference>
<evidence type="ECO:0000256" key="1">
    <source>
        <dbReference type="ARBA" id="ARBA00001971"/>
    </source>
</evidence>
<keyword evidence="10" id="KW-1185">Reference proteome</keyword>
<keyword evidence="7 8" id="KW-0349">Heme</keyword>
<dbReference type="PROSITE" id="PS00086">
    <property type="entry name" value="CYTOCHROME_P450"/>
    <property type="match status" value="1"/>
</dbReference>
<organism evidence="9 10">
    <name type="scientific">Aspergillus caelatus</name>
    <dbReference type="NCBI Taxonomy" id="61420"/>
    <lineage>
        <taxon>Eukaryota</taxon>
        <taxon>Fungi</taxon>
        <taxon>Dikarya</taxon>
        <taxon>Ascomycota</taxon>
        <taxon>Pezizomycotina</taxon>
        <taxon>Eurotiomycetes</taxon>
        <taxon>Eurotiomycetidae</taxon>
        <taxon>Eurotiales</taxon>
        <taxon>Aspergillaceae</taxon>
        <taxon>Aspergillus</taxon>
        <taxon>Aspergillus subgen. Circumdati</taxon>
    </lineage>
</organism>
<dbReference type="GO" id="GO:0005506">
    <property type="term" value="F:iron ion binding"/>
    <property type="evidence" value="ECO:0007669"/>
    <property type="project" value="InterPro"/>
</dbReference>
<evidence type="ECO:0000256" key="7">
    <source>
        <dbReference type="PIRSR" id="PIRSR602403-1"/>
    </source>
</evidence>
<dbReference type="GO" id="GO:0020037">
    <property type="term" value="F:heme binding"/>
    <property type="evidence" value="ECO:0007669"/>
    <property type="project" value="InterPro"/>
</dbReference>
<dbReference type="InterPro" id="IPR001128">
    <property type="entry name" value="Cyt_P450"/>
</dbReference>
<comment type="cofactor">
    <cofactor evidence="1 7">
        <name>heme</name>
        <dbReference type="ChEBI" id="CHEBI:30413"/>
    </cofactor>
</comment>
<evidence type="ECO:0000256" key="5">
    <source>
        <dbReference type="ARBA" id="ARBA00023004"/>
    </source>
</evidence>
<dbReference type="SUPFAM" id="SSF48264">
    <property type="entry name" value="Cytochrome P450"/>
    <property type="match status" value="1"/>
</dbReference>
<evidence type="ECO:0000313" key="9">
    <source>
        <dbReference type="EMBL" id="KAE8359592.1"/>
    </source>
</evidence>
<dbReference type="Proteomes" id="UP000326268">
    <property type="component" value="Unassembled WGS sequence"/>
</dbReference>